<feature type="domain" description="SpoVR protein-like N-terminal" evidence="1">
    <location>
        <begin position="1"/>
        <end position="139"/>
    </location>
</feature>
<proteinExistence type="predicted"/>
<accession>A0A1M4ZV60</accession>
<evidence type="ECO:0000259" key="1">
    <source>
        <dbReference type="Pfam" id="PF04293"/>
    </source>
</evidence>
<dbReference type="Pfam" id="PF24755">
    <property type="entry name" value="SpoVR_C"/>
    <property type="match status" value="1"/>
</dbReference>
<dbReference type="PANTHER" id="PTHR30029">
    <property type="entry name" value="STAGE V SPORULATION PROTEIN R"/>
    <property type="match status" value="1"/>
</dbReference>
<dbReference type="InterPro" id="IPR007390">
    <property type="entry name" value="Spore_V_R"/>
</dbReference>
<evidence type="ECO:0000313" key="3">
    <source>
        <dbReference type="EMBL" id="SHF21943.1"/>
    </source>
</evidence>
<dbReference type="RefSeq" id="WP_143157052.1">
    <property type="nucleotide sequence ID" value="NZ_FQUY01000015.1"/>
</dbReference>
<dbReference type="PANTHER" id="PTHR30029:SF2">
    <property type="entry name" value="STAGE V SPORULATION PROTEIN R"/>
    <property type="match status" value="1"/>
</dbReference>
<keyword evidence="4" id="KW-1185">Reference proteome</keyword>
<feature type="domain" description="SpoVR-like C-terminal" evidence="2">
    <location>
        <begin position="141"/>
        <end position="191"/>
    </location>
</feature>
<evidence type="ECO:0000313" key="4">
    <source>
        <dbReference type="Proteomes" id="UP000184148"/>
    </source>
</evidence>
<dbReference type="InterPro" id="IPR057008">
    <property type="entry name" value="SpoVR-like_C"/>
</dbReference>
<gene>
    <name evidence="3" type="ORF">SAMN02745133_02092</name>
</gene>
<dbReference type="AlphaFoldDB" id="A0A1M4ZV60"/>
<dbReference type="Pfam" id="PF04293">
    <property type="entry name" value="SpoVR"/>
    <property type="match status" value="1"/>
</dbReference>
<name>A0A1M4ZV60_9FIRM</name>
<dbReference type="STRING" id="1121429.SAMN02745133_02092"/>
<organism evidence="3 4">
    <name type="scientific">Desulforamulus putei DSM 12395</name>
    <dbReference type="NCBI Taxonomy" id="1121429"/>
    <lineage>
        <taxon>Bacteria</taxon>
        <taxon>Bacillati</taxon>
        <taxon>Bacillota</taxon>
        <taxon>Clostridia</taxon>
        <taxon>Eubacteriales</taxon>
        <taxon>Peptococcaceae</taxon>
        <taxon>Desulforamulus</taxon>
    </lineage>
</organism>
<protein>
    <submittedName>
        <fullName evidence="3">SpoVR like protein</fullName>
    </submittedName>
</protein>
<reference evidence="4" key="1">
    <citation type="submission" date="2016-11" db="EMBL/GenBank/DDBJ databases">
        <authorList>
            <person name="Varghese N."/>
            <person name="Submissions S."/>
        </authorList>
    </citation>
    <scope>NUCLEOTIDE SEQUENCE [LARGE SCALE GENOMIC DNA]</scope>
    <source>
        <strain evidence="4">DSM 12395</strain>
    </source>
</reference>
<dbReference type="EMBL" id="FQUY01000015">
    <property type="protein sequence ID" value="SHF21943.1"/>
    <property type="molecule type" value="Genomic_DNA"/>
</dbReference>
<evidence type="ECO:0000259" key="2">
    <source>
        <dbReference type="Pfam" id="PF24755"/>
    </source>
</evidence>
<dbReference type="Proteomes" id="UP000184148">
    <property type="component" value="Unassembled WGS sequence"/>
</dbReference>
<sequence length="212" mass="25461">WPQMQTKIMNEGWATYWHLRIMREMELTEAEAIEFAKMHAGVVLPSRNSINPYFLGLKMFEDIEKRWDKEFGEGAGREKMFEVREMDNDISFLRNYLTKELVEELDLYLYRKIGHDWKIVEKNWKKVRDHLVSSMTNCGYPVIVVEDGDYGKRGELYLRHVFEDRELDIKYLEKTLVHVHKLWNRPVHLETRIDNKPALFTFDGEKGSRKFL</sequence>
<dbReference type="InterPro" id="IPR056174">
    <property type="entry name" value="SpoVR_N"/>
</dbReference>
<feature type="non-terminal residue" evidence="3">
    <location>
        <position position="1"/>
    </location>
</feature>